<evidence type="ECO:0000256" key="9">
    <source>
        <dbReference type="ARBA" id="ARBA00022857"/>
    </source>
</evidence>
<keyword evidence="10 17" id="KW-1133">Transmembrane helix</keyword>
<evidence type="ECO:0000259" key="18">
    <source>
        <dbReference type="Pfam" id="PF02544"/>
    </source>
</evidence>
<comment type="pathway">
    <text evidence="2">Lipid metabolism; fatty acid biosynthesis.</text>
</comment>
<dbReference type="InterPro" id="IPR001104">
    <property type="entry name" value="3-oxo-5_a-steroid_4-DH_C"/>
</dbReference>
<evidence type="ECO:0000313" key="20">
    <source>
        <dbReference type="Proteomes" id="UP000224634"/>
    </source>
</evidence>
<dbReference type="GO" id="GO:0102758">
    <property type="term" value="F:very-long-chain enoyl-CoA reductase activity"/>
    <property type="evidence" value="ECO:0007669"/>
    <property type="project" value="UniProtKB-EC"/>
</dbReference>
<keyword evidence="8" id="KW-0276">Fatty acid metabolism</keyword>
<keyword evidence="9" id="KW-0521">NADP</keyword>
<evidence type="ECO:0000256" key="14">
    <source>
        <dbReference type="ARBA" id="ARBA00023160"/>
    </source>
</evidence>
<keyword evidence="5" id="KW-0444">Lipid biosynthesis</keyword>
<keyword evidence="14" id="KW-0275">Fatty acid biosynthesis</keyword>
<keyword evidence="6 17" id="KW-0812">Transmembrane</keyword>
<reference evidence="19 20" key="1">
    <citation type="submission" date="2017-10" db="EMBL/GenBank/DDBJ databases">
        <title>Comparative genomics in systemic dimorphic fungi from Ajellomycetaceae.</title>
        <authorList>
            <person name="Munoz J.F."/>
            <person name="Mcewen J.G."/>
            <person name="Clay O.K."/>
            <person name="Cuomo C.A."/>
        </authorList>
    </citation>
    <scope>NUCLEOTIDE SEQUENCE [LARGE SCALE GENOMIC DNA]</scope>
    <source>
        <strain evidence="19 20">UAMH7299</strain>
    </source>
</reference>
<evidence type="ECO:0000256" key="1">
    <source>
        <dbReference type="ARBA" id="ARBA00004477"/>
    </source>
</evidence>
<comment type="subcellular location">
    <subcellularLocation>
        <location evidence="1">Endoplasmic reticulum membrane</location>
        <topology evidence="1">Multi-pass membrane protein</topology>
    </subcellularLocation>
</comment>
<feature type="transmembrane region" description="Helical" evidence="17">
    <location>
        <begin position="92"/>
        <end position="111"/>
    </location>
</feature>
<comment type="similarity">
    <text evidence="3">Belongs to the steroid 5-alpha reductase family.</text>
</comment>
<evidence type="ECO:0000256" key="5">
    <source>
        <dbReference type="ARBA" id="ARBA00022516"/>
    </source>
</evidence>
<dbReference type="PROSITE" id="PS50244">
    <property type="entry name" value="S5A_REDUCTASE"/>
    <property type="match status" value="1"/>
</dbReference>
<comment type="catalytic activity">
    <reaction evidence="15">
        <text>a very-long-chain 2,3-saturated fatty acyl-CoA + NADP(+) = a very-long-chain (2E)-enoyl-CoA + NADPH + H(+)</text>
        <dbReference type="Rhea" id="RHEA:14473"/>
        <dbReference type="ChEBI" id="CHEBI:15378"/>
        <dbReference type="ChEBI" id="CHEBI:57783"/>
        <dbReference type="ChEBI" id="CHEBI:58349"/>
        <dbReference type="ChEBI" id="CHEBI:83724"/>
        <dbReference type="ChEBI" id="CHEBI:83728"/>
        <dbReference type="EC" id="1.3.1.93"/>
    </reaction>
</comment>
<evidence type="ECO:0000256" key="10">
    <source>
        <dbReference type="ARBA" id="ARBA00022989"/>
    </source>
</evidence>
<gene>
    <name evidence="19" type="ORF">AJ80_00972</name>
</gene>
<comment type="caution">
    <text evidence="19">The sequence shown here is derived from an EMBL/GenBank/DDBJ whole genome shotgun (WGS) entry which is preliminary data.</text>
</comment>
<dbReference type="OrthoDB" id="540503at2759"/>
<evidence type="ECO:0000256" key="17">
    <source>
        <dbReference type="SAM" id="Phobius"/>
    </source>
</evidence>
<keyword evidence="13 17" id="KW-0472">Membrane</keyword>
<feature type="domain" description="3-oxo-5-alpha-steroid 4-dehydrogenase C-terminal" evidence="18">
    <location>
        <begin position="157"/>
        <end position="309"/>
    </location>
</feature>
<dbReference type="Proteomes" id="UP000224634">
    <property type="component" value="Unassembled WGS sequence"/>
</dbReference>
<dbReference type="FunFam" id="1.20.120.1630:FF:000010">
    <property type="entry name" value="Steroid alpha reductase family protein"/>
    <property type="match status" value="1"/>
</dbReference>
<feature type="transmembrane region" description="Helical" evidence="17">
    <location>
        <begin position="197"/>
        <end position="220"/>
    </location>
</feature>
<dbReference type="STRING" id="1447883.A0A2B7Z2G8"/>
<name>A0A2B7Z2G8_POLH7</name>
<evidence type="ECO:0000256" key="11">
    <source>
        <dbReference type="ARBA" id="ARBA00023002"/>
    </source>
</evidence>
<organism evidence="19 20">
    <name type="scientific">Polytolypa hystricis (strain UAMH7299)</name>
    <dbReference type="NCBI Taxonomy" id="1447883"/>
    <lineage>
        <taxon>Eukaryota</taxon>
        <taxon>Fungi</taxon>
        <taxon>Dikarya</taxon>
        <taxon>Ascomycota</taxon>
        <taxon>Pezizomycotina</taxon>
        <taxon>Eurotiomycetes</taxon>
        <taxon>Eurotiomycetidae</taxon>
        <taxon>Onygenales</taxon>
        <taxon>Onygenales incertae sedis</taxon>
        <taxon>Polytolypa</taxon>
    </lineage>
</organism>
<dbReference type="GO" id="GO:0042761">
    <property type="term" value="P:very long-chain fatty acid biosynthetic process"/>
    <property type="evidence" value="ECO:0007669"/>
    <property type="project" value="TreeGrafter"/>
</dbReference>
<evidence type="ECO:0000256" key="8">
    <source>
        <dbReference type="ARBA" id="ARBA00022832"/>
    </source>
</evidence>
<feature type="transmembrane region" description="Helical" evidence="17">
    <location>
        <begin position="232"/>
        <end position="257"/>
    </location>
</feature>
<evidence type="ECO:0000256" key="13">
    <source>
        <dbReference type="ARBA" id="ARBA00023136"/>
    </source>
</evidence>
<dbReference type="PANTHER" id="PTHR10556:SF28">
    <property type="entry name" value="VERY-LONG-CHAIN ENOYL-COA REDUCTASE"/>
    <property type="match status" value="1"/>
</dbReference>
<evidence type="ECO:0000256" key="12">
    <source>
        <dbReference type="ARBA" id="ARBA00023098"/>
    </source>
</evidence>
<accession>A0A2B7Z2G8</accession>
<evidence type="ECO:0000256" key="3">
    <source>
        <dbReference type="ARBA" id="ARBA00007742"/>
    </source>
</evidence>
<keyword evidence="11" id="KW-0560">Oxidoreductase</keyword>
<keyword evidence="20" id="KW-1185">Reference proteome</keyword>
<keyword evidence="12" id="KW-0443">Lipid metabolism</keyword>
<sequence>MSSISLNVKPRGKPIPTLPREITIKSEETGATLYATLAKQSNFSVHRLRITKGSDGTHIPNNKDITLYNTGLRNQSQICVKDLGPQLGWRTVFIIEYLGPLLIHPLFLFVLRPFIYRSPVPLPAPSDLQLLTCALLTIHFLKRELETIFVHRFSLATMPAMNIFRNSAHYWILAGFNMAYWVFAPNSPTARTEANPILLYAGLALFVFGELANLSTHLTLRNLRKPGSTTRAIPTGLGFSWVTCPNYLFEVIAWLGVYLVSDLNWSVIIFIIVGASTMAIWAKQKERRYRRDFGDKYKRKRFVMFPGIF</sequence>
<dbReference type="GO" id="GO:0005789">
    <property type="term" value="C:endoplasmic reticulum membrane"/>
    <property type="evidence" value="ECO:0007669"/>
    <property type="project" value="UniProtKB-SubCell"/>
</dbReference>
<evidence type="ECO:0000256" key="4">
    <source>
        <dbReference type="ARBA" id="ARBA00012530"/>
    </source>
</evidence>
<feature type="transmembrane region" description="Helical" evidence="17">
    <location>
        <begin position="168"/>
        <end position="185"/>
    </location>
</feature>
<protein>
    <recommendedName>
        <fullName evidence="4">very-long-chain enoyl-CoA reductase</fullName>
        <ecNumber evidence="4">1.3.1.93</ecNumber>
    </recommendedName>
</protein>
<dbReference type="InterPro" id="IPR039357">
    <property type="entry name" value="SRD5A/TECR"/>
</dbReference>
<evidence type="ECO:0000256" key="15">
    <source>
        <dbReference type="ARBA" id="ARBA00051495"/>
    </source>
</evidence>
<dbReference type="Gene3D" id="1.20.120.1630">
    <property type="match status" value="1"/>
</dbReference>
<evidence type="ECO:0000256" key="16">
    <source>
        <dbReference type="ARBA" id="ARBA00058640"/>
    </source>
</evidence>
<dbReference type="EMBL" id="PDNA01000008">
    <property type="protein sequence ID" value="PGH27262.1"/>
    <property type="molecule type" value="Genomic_DNA"/>
</dbReference>
<comment type="function">
    <text evidence="16">Catalyzes the last of the four reactions of the long-chain fatty acids elongation cycle. This endoplasmic reticulum-bound enzymatic process, allows the addition of 2 carbons to the chain of long- and very long-chain fatty acids/VLCFAs per cycle. This enzyme reduces the trans-2,3-enoyl-CoA fatty acid intermediate to an acyl-CoA that can be further elongated by entering a new cycle of elongation. Thereby, it participates in the production of VLCFAs of different chain lengths that are involved in multiple biological processes as precursors of membrane lipids and lipid mediators.</text>
</comment>
<evidence type="ECO:0000313" key="19">
    <source>
        <dbReference type="EMBL" id="PGH27262.1"/>
    </source>
</evidence>
<keyword evidence="7" id="KW-0256">Endoplasmic reticulum</keyword>
<dbReference type="EC" id="1.3.1.93" evidence="4"/>
<dbReference type="Pfam" id="PF02544">
    <property type="entry name" value="Steroid_dh"/>
    <property type="match status" value="1"/>
</dbReference>
<dbReference type="AlphaFoldDB" id="A0A2B7Z2G8"/>
<feature type="transmembrane region" description="Helical" evidence="17">
    <location>
        <begin position="263"/>
        <end position="282"/>
    </location>
</feature>
<evidence type="ECO:0000256" key="7">
    <source>
        <dbReference type="ARBA" id="ARBA00022824"/>
    </source>
</evidence>
<proteinExistence type="inferred from homology"/>
<dbReference type="PANTHER" id="PTHR10556">
    <property type="entry name" value="3-OXO-5-ALPHA-STEROID 4-DEHYDROGENASE"/>
    <property type="match status" value="1"/>
</dbReference>
<evidence type="ECO:0000256" key="6">
    <source>
        <dbReference type="ARBA" id="ARBA00022692"/>
    </source>
</evidence>
<evidence type="ECO:0000256" key="2">
    <source>
        <dbReference type="ARBA" id="ARBA00005194"/>
    </source>
</evidence>